<evidence type="ECO:0000256" key="4">
    <source>
        <dbReference type="ARBA" id="ARBA00022741"/>
    </source>
</evidence>
<evidence type="ECO:0000256" key="3">
    <source>
        <dbReference type="ARBA" id="ARBA00022598"/>
    </source>
</evidence>
<evidence type="ECO:0000313" key="11">
    <source>
        <dbReference type="Proteomes" id="UP001057375"/>
    </source>
</evidence>
<evidence type="ECO:0000256" key="9">
    <source>
        <dbReference type="RuleBase" id="RU363036"/>
    </source>
</evidence>
<protein>
    <recommendedName>
        <fullName evidence="2">tryptophan--tRNA ligase</fullName>
        <ecNumber evidence="2">6.1.1.2</ecNumber>
    </recommendedName>
    <alternativeName>
        <fullName evidence="8">Tryptophanyl-tRNA synthetase</fullName>
    </alternativeName>
</protein>
<organism evidence="10 11">
    <name type="scientific">Aduncisulcus paluster</name>
    <dbReference type="NCBI Taxonomy" id="2918883"/>
    <lineage>
        <taxon>Eukaryota</taxon>
        <taxon>Metamonada</taxon>
        <taxon>Carpediemonas-like organisms</taxon>
        <taxon>Aduncisulcus</taxon>
    </lineage>
</organism>
<comment type="similarity">
    <text evidence="1 9">Belongs to the class-I aminoacyl-tRNA synthetase family.</text>
</comment>
<evidence type="ECO:0000256" key="6">
    <source>
        <dbReference type="ARBA" id="ARBA00022917"/>
    </source>
</evidence>
<dbReference type="Gene3D" id="1.10.240.10">
    <property type="entry name" value="Tyrosyl-Transfer RNA Synthetase"/>
    <property type="match status" value="1"/>
</dbReference>
<dbReference type="InterPro" id="IPR002305">
    <property type="entry name" value="aa-tRNA-synth_Ic"/>
</dbReference>
<dbReference type="CDD" id="cd00806">
    <property type="entry name" value="TrpRS_core"/>
    <property type="match status" value="1"/>
</dbReference>
<name>A0ABQ5K331_9EUKA</name>
<sequence length="360" mass="40952">MTAPEKKQIVTPWDVAGEGEIDYDKLIDDFGCKRISHELIERIESATGKPAHPWLKRGIFFSERDMADILTSYEKGEPFYVYTGRGPSSEALHLGHMIPFTFTKWLQDVFGCIVVIQLTDDEKFIWKDLEFHEARRLAWENAKDIIACGFDPDRTFIFRDTDYIHTLYPNVIRIARLTTTSVARAVFGFTNSDNIGKHVFPAIQAAPSFASTFPELFGTTDDAILSKIRCLIPCAIDQDPYFRVTRDIAKRMKYPKPSLLHAQFLPSLHGAGSKMSASVGGTSIFMTDTKNQVKKKINKYAFSGGRTTVEEHRELGADLSVDIPYHYLFFFLHDDDELERIKKEYGEGRMLTGEVKAILI</sequence>
<dbReference type="PRINTS" id="PR01039">
    <property type="entry name" value="TRNASYNTHTRP"/>
</dbReference>
<dbReference type="InterPro" id="IPR014729">
    <property type="entry name" value="Rossmann-like_a/b/a_fold"/>
</dbReference>
<dbReference type="Pfam" id="PF00579">
    <property type="entry name" value="tRNA-synt_1b"/>
    <property type="match status" value="1"/>
</dbReference>
<dbReference type="GO" id="GO:0016874">
    <property type="term" value="F:ligase activity"/>
    <property type="evidence" value="ECO:0007669"/>
    <property type="project" value="UniProtKB-KW"/>
</dbReference>
<keyword evidence="11" id="KW-1185">Reference proteome</keyword>
<keyword evidence="4 9" id="KW-0547">Nucleotide-binding</keyword>
<comment type="caution">
    <text evidence="10">The sequence shown here is derived from an EMBL/GenBank/DDBJ whole genome shotgun (WGS) entry which is preliminary data.</text>
</comment>
<dbReference type="PROSITE" id="PS00178">
    <property type="entry name" value="AA_TRNA_LIGASE_I"/>
    <property type="match status" value="1"/>
</dbReference>
<dbReference type="PANTHER" id="PTHR10055:SF1">
    <property type="entry name" value="TRYPTOPHAN--TRNA LIGASE, CYTOPLASMIC"/>
    <property type="match status" value="1"/>
</dbReference>
<dbReference type="EMBL" id="BQXS01012678">
    <property type="protein sequence ID" value="GKT26786.1"/>
    <property type="molecule type" value="Genomic_DNA"/>
</dbReference>
<dbReference type="PANTHER" id="PTHR10055">
    <property type="entry name" value="TRYPTOPHANYL-TRNA SYNTHETASE"/>
    <property type="match status" value="1"/>
</dbReference>
<keyword evidence="3 9" id="KW-0436">Ligase</keyword>
<proteinExistence type="inferred from homology"/>
<dbReference type="NCBIfam" id="TIGR00233">
    <property type="entry name" value="trpS"/>
    <property type="match status" value="1"/>
</dbReference>
<evidence type="ECO:0000256" key="7">
    <source>
        <dbReference type="ARBA" id="ARBA00023146"/>
    </source>
</evidence>
<dbReference type="InterPro" id="IPR001412">
    <property type="entry name" value="aa-tRNA-synth_I_CS"/>
</dbReference>
<feature type="non-terminal residue" evidence="10">
    <location>
        <position position="360"/>
    </location>
</feature>
<keyword evidence="5 9" id="KW-0067">ATP-binding</keyword>
<keyword evidence="6 9" id="KW-0648">Protein biosynthesis</keyword>
<dbReference type="Gene3D" id="3.40.50.620">
    <property type="entry name" value="HUPs"/>
    <property type="match status" value="1"/>
</dbReference>
<dbReference type="InterPro" id="IPR002306">
    <property type="entry name" value="Trp-tRNA-ligase"/>
</dbReference>
<gene>
    <name evidence="10" type="ORF">ADUPG1_013481</name>
</gene>
<evidence type="ECO:0000256" key="8">
    <source>
        <dbReference type="ARBA" id="ARBA00030268"/>
    </source>
</evidence>
<dbReference type="SUPFAM" id="SSF52374">
    <property type="entry name" value="Nucleotidylyl transferase"/>
    <property type="match status" value="1"/>
</dbReference>
<reference evidence="10" key="1">
    <citation type="submission" date="2022-03" db="EMBL/GenBank/DDBJ databases">
        <title>Draft genome sequence of Aduncisulcus paluster, a free-living microaerophilic Fornicata.</title>
        <authorList>
            <person name="Yuyama I."/>
            <person name="Kume K."/>
            <person name="Tamura T."/>
            <person name="Inagaki Y."/>
            <person name="Hashimoto T."/>
        </authorList>
    </citation>
    <scope>NUCLEOTIDE SEQUENCE</scope>
    <source>
        <strain evidence="10">NY0171</strain>
    </source>
</reference>
<dbReference type="Proteomes" id="UP001057375">
    <property type="component" value="Unassembled WGS sequence"/>
</dbReference>
<evidence type="ECO:0000256" key="2">
    <source>
        <dbReference type="ARBA" id="ARBA00013161"/>
    </source>
</evidence>
<evidence type="ECO:0000313" key="10">
    <source>
        <dbReference type="EMBL" id="GKT26786.1"/>
    </source>
</evidence>
<dbReference type="EC" id="6.1.1.2" evidence="2"/>
<accession>A0ABQ5K331</accession>
<evidence type="ECO:0000256" key="1">
    <source>
        <dbReference type="ARBA" id="ARBA00005594"/>
    </source>
</evidence>
<evidence type="ECO:0000256" key="5">
    <source>
        <dbReference type="ARBA" id="ARBA00022840"/>
    </source>
</evidence>
<keyword evidence="7 9" id="KW-0030">Aminoacyl-tRNA synthetase</keyword>